<dbReference type="Gene3D" id="3.40.50.150">
    <property type="entry name" value="Vaccinia Virus protein VP39"/>
    <property type="match status" value="1"/>
</dbReference>
<accession>A0A6C0DMX3</accession>
<dbReference type="NCBIfam" id="TIGR01444">
    <property type="entry name" value="fkbM_fam"/>
    <property type="match status" value="1"/>
</dbReference>
<dbReference type="InterPro" id="IPR029063">
    <property type="entry name" value="SAM-dependent_MTases_sf"/>
</dbReference>
<feature type="domain" description="Methyltransferase FkbM" evidence="1">
    <location>
        <begin position="20"/>
        <end position="182"/>
    </location>
</feature>
<dbReference type="SUPFAM" id="SSF53756">
    <property type="entry name" value="UDP-Glycosyltransferase/glycogen phosphorylase"/>
    <property type="match status" value="1"/>
</dbReference>
<protein>
    <recommendedName>
        <fullName evidence="1">Methyltransferase FkbM domain-containing protein</fullName>
    </recommendedName>
</protein>
<dbReference type="GO" id="GO:0008171">
    <property type="term" value="F:O-methyltransferase activity"/>
    <property type="evidence" value="ECO:0007669"/>
    <property type="project" value="TreeGrafter"/>
</dbReference>
<sequence length="551" mass="64057">MFDAIRRLQEKGVKPTIVFDIGAHHGLWTKEMKQLYPDCQYHLFEGIAYGELEAYKQQPNTHVHTVVLSDEKKEMDWYERQNTGDSLFREKTIHFDNCTILKKSTIDLESYVKECGICISDSDTLFVKIDCQGAELPILKGAGALLKQMSVVVLEIPFFGEYNEGVPSFLEHIQWMDTNGFVPYDIADIHRIHGFTMQLDLVFVPKTHVLTRVVQSSLQSARYPTKKVGFFVRHFLERGTEISVYEYAHYNEVLLKNESIIICFTQETQKNLWPFFTDRITYEKFKQRFRVIEIGSIDEIQSVIQTYGLQYFYTQTYGGYGDIYQFQNSSLWSSCKTVKHCVFDTTGPESDCYLSISSYLNDRNNTRVRVLPYIVDLPECKETLRKELGIPEDAIVYGRHGGYEQFDIPFVHEAIKESLEKHPWLYFVFLNTKPLYQHPNIRYLERSTDRMYISKYIETCDAMLHGRSGGETFGLAIAEFSCKNKPVVTCAIGDLEHIRILGDKGILYTSKSSLMKIFEESRERFSSKTDWNAYSAYSPKHVMKLFESYIL</sequence>
<evidence type="ECO:0000259" key="1">
    <source>
        <dbReference type="Pfam" id="PF05050"/>
    </source>
</evidence>
<dbReference type="InterPro" id="IPR053188">
    <property type="entry name" value="FkbM_Methyltransferase"/>
</dbReference>
<dbReference type="AlphaFoldDB" id="A0A6C0DMX3"/>
<dbReference type="Pfam" id="PF05050">
    <property type="entry name" value="Methyltransf_21"/>
    <property type="match status" value="1"/>
</dbReference>
<dbReference type="PANTHER" id="PTHR36973">
    <property type="entry name" value="SLL1456 PROTEIN-RELATED"/>
    <property type="match status" value="1"/>
</dbReference>
<dbReference type="EMBL" id="MN739654">
    <property type="protein sequence ID" value="QHT18278.1"/>
    <property type="molecule type" value="Genomic_DNA"/>
</dbReference>
<name>A0A6C0DMX3_9ZZZZ</name>
<dbReference type="SUPFAM" id="SSF53335">
    <property type="entry name" value="S-adenosyl-L-methionine-dependent methyltransferases"/>
    <property type="match status" value="1"/>
</dbReference>
<evidence type="ECO:0000313" key="2">
    <source>
        <dbReference type="EMBL" id="QHT18278.1"/>
    </source>
</evidence>
<proteinExistence type="predicted"/>
<dbReference type="InterPro" id="IPR006342">
    <property type="entry name" value="FkbM_mtfrase"/>
</dbReference>
<dbReference type="Gene3D" id="3.40.50.2000">
    <property type="entry name" value="Glycogen Phosphorylase B"/>
    <property type="match status" value="1"/>
</dbReference>
<organism evidence="2">
    <name type="scientific">viral metagenome</name>
    <dbReference type="NCBI Taxonomy" id="1070528"/>
    <lineage>
        <taxon>unclassified sequences</taxon>
        <taxon>metagenomes</taxon>
        <taxon>organismal metagenomes</taxon>
    </lineage>
</organism>
<dbReference type="PANTHER" id="PTHR36973:SF4">
    <property type="entry name" value="NODULATION PROTEIN"/>
    <property type="match status" value="1"/>
</dbReference>
<reference evidence="2" key="1">
    <citation type="journal article" date="2020" name="Nature">
        <title>Giant virus diversity and host interactions through global metagenomics.</title>
        <authorList>
            <person name="Schulz F."/>
            <person name="Roux S."/>
            <person name="Paez-Espino D."/>
            <person name="Jungbluth S."/>
            <person name="Walsh D.A."/>
            <person name="Denef V.J."/>
            <person name="McMahon K.D."/>
            <person name="Konstantinidis K.T."/>
            <person name="Eloe-Fadrosh E.A."/>
            <person name="Kyrpides N.C."/>
            <person name="Woyke T."/>
        </authorList>
    </citation>
    <scope>NUCLEOTIDE SEQUENCE</scope>
    <source>
        <strain evidence="2">GVMAG-M-3300023174-46</strain>
    </source>
</reference>